<accession>A0A4Q0VGT9</accession>
<dbReference type="InterPro" id="IPR047928">
    <property type="entry name" value="Perm_prefix_1"/>
</dbReference>
<evidence type="ECO:0000256" key="4">
    <source>
        <dbReference type="ARBA" id="ARBA00022989"/>
    </source>
</evidence>
<organism evidence="7 8">
    <name type="scientific">Clostridium tetani</name>
    <dbReference type="NCBI Taxonomy" id="1513"/>
    <lineage>
        <taxon>Bacteria</taxon>
        <taxon>Bacillati</taxon>
        <taxon>Bacillota</taxon>
        <taxon>Clostridia</taxon>
        <taxon>Eubacteriales</taxon>
        <taxon>Clostridiaceae</taxon>
        <taxon>Clostridium</taxon>
    </lineage>
</organism>
<dbReference type="Proteomes" id="UP000290921">
    <property type="component" value="Unassembled WGS sequence"/>
</dbReference>
<keyword evidence="4 6" id="KW-1133">Transmembrane helix</keyword>
<dbReference type="GO" id="GO:0051301">
    <property type="term" value="P:cell division"/>
    <property type="evidence" value="ECO:0007669"/>
    <property type="project" value="InterPro"/>
</dbReference>
<dbReference type="RefSeq" id="WP_129029597.1">
    <property type="nucleotide sequence ID" value="NZ_AP026806.1"/>
</dbReference>
<comment type="caution">
    <text evidence="7">The sequence shown here is derived from an EMBL/GenBank/DDBJ whole genome shotgun (WGS) entry which is preliminary data.</text>
</comment>
<dbReference type="GO" id="GO:0032153">
    <property type="term" value="C:cell division site"/>
    <property type="evidence" value="ECO:0007669"/>
    <property type="project" value="TreeGrafter"/>
</dbReference>
<keyword evidence="3" id="KW-0133">Cell shape</keyword>
<evidence type="ECO:0000313" key="7">
    <source>
        <dbReference type="EMBL" id="RXI50507.1"/>
    </source>
</evidence>
<evidence type="ECO:0000256" key="6">
    <source>
        <dbReference type="SAM" id="Phobius"/>
    </source>
</evidence>
<gene>
    <name evidence="7" type="ORF">DP130_00620</name>
</gene>
<dbReference type="PANTHER" id="PTHR30474:SF1">
    <property type="entry name" value="PEPTIDOGLYCAN GLYCOSYLTRANSFERASE MRDB"/>
    <property type="match status" value="1"/>
</dbReference>
<dbReference type="AlphaFoldDB" id="A0A4Q0VGT9"/>
<feature type="transmembrane region" description="Helical" evidence="6">
    <location>
        <begin position="172"/>
        <end position="193"/>
    </location>
</feature>
<dbReference type="GO" id="GO:0015648">
    <property type="term" value="F:lipid-linked peptidoglycan transporter activity"/>
    <property type="evidence" value="ECO:0007669"/>
    <property type="project" value="TreeGrafter"/>
</dbReference>
<evidence type="ECO:0000256" key="1">
    <source>
        <dbReference type="ARBA" id="ARBA00004141"/>
    </source>
</evidence>
<sequence length="432" mass="48441">MGIEENERVCKYLNEIILKVRNKEAHEEIKLELISHIEELYEGYVESGIEKDEAIRKAIAQMGNADIIGEKLDKVHRGSPEWGIVVATALMSFIGIFTAVFIGISGEVTHYNKNSGRNMIISVLIGITLAMALYKFDYRKLKKYSTHIFIGTNLLMVLSILFSNYINGSKYITIMSTSINITPIYLFLMCICLPGILKNIKLKGSIGYLKLIGSYIIPIVLIAMIPDIFYTLIYTCVFIAVLINNKYSRRVISSLGITYIAAIVGIVLQAGTYARNRLLMFLTPHKDPEGLGYINYIFNKIIKGASPLGQGNGITINELPEANTDFVFAYIIHTFGWIVAIVISVLVTFFIVRLFKSSKLIKEDFGKSIVVSLSIIFSLQFIENIFMTFNLVPVMSIGFPFISYGGTSMIINMVSIGLIMGIYKRKSYAYTI</sequence>
<protein>
    <recommendedName>
        <fullName evidence="9">FtsW/RodA/SpoVE family cell cycle protein</fullName>
    </recommendedName>
</protein>
<dbReference type="Pfam" id="PF01098">
    <property type="entry name" value="FTSW_RODA_SPOVE"/>
    <property type="match status" value="1"/>
</dbReference>
<evidence type="ECO:0000256" key="3">
    <source>
        <dbReference type="ARBA" id="ARBA00022960"/>
    </source>
</evidence>
<feature type="transmembrane region" description="Helical" evidence="6">
    <location>
        <begin position="205"/>
        <end position="222"/>
    </location>
</feature>
<evidence type="ECO:0000256" key="5">
    <source>
        <dbReference type="ARBA" id="ARBA00023136"/>
    </source>
</evidence>
<feature type="transmembrane region" description="Helical" evidence="6">
    <location>
        <begin position="364"/>
        <end position="382"/>
    </location>
</feature>
<comment type="subcellular location">
    <subcellularLocation>
        <location evidence="1">Membrane</location>
        <topology evidence="1">Multi-pass membrane protein</topology>
    </subcellularLocation>
</comment>
<dbReference type="InterPro" id="IPR001182">
    <property type="entry name" value="FtsW/RodA"/>
</dbReference>
<evidence type="ECO:0000313" key="8">
    <source>
        <dbReference type="Proteomes" id="UP000290921"/>
    </source>
</evidence>
<feature type="transmembrane region" description="Helical" evidence="6">
    <location>
        <begin position="148"/>
        <end position="166"/>
    </location>
</feature>
<dbReference type="EMBL" id="QMAP01000001">
    <property type="protein sequence ID" value="RXI50507.1"/>
    <property type="molecule type" value="Genomic_DNA"/>
</dbReference>
<evidence type="ECO:0008006" key="9">
    <source>
        <dbReference type="Google" id="ProtNLM"/>
    </source>
</evidence>
<feature type="transmembrane region" description="Helical" evidence="6">
    <location>
        <begin position="327"/>
        <end position="352"/>
    </location>
</feature>
<feature type="transmembrane region" description="Helical" evidence="6">
    <location>
        <begin position="82"/>
        <end position="104"/>
    </location>
</feature>
<reference evidence="7 8" key="1">
    <citation type="submission" date="2018-06" db="EMBL/GenBank/DDBJ databases">
        <title>Genome conservation of Clostridium tetani.</title>
        <authorList>
            <person name="Bruggemann H."/>
            <person name="Popoff M.R."/>
        </authorList>
    </citation>
    <scope>NUCLEOTIDE SEQUENCE [LARGE SCALE GENOMIC DNA]</scope>
    <source>
        <strain evidence="7 8">2017.061</strain>
    </source>
</reference>
<keyword evidence="5 6" id="KW-0472">Membrane</keyword>
<dbReference type="NCBIfam" id="NF038403">
    <property type="entry name" value="perm_prefix_1"/>
    <property type="match status" value="1"/>
</dbReference>
<keyword evidence="2 6" id="KW-0812">Transmembrane</keyword>
<proteinExistence type="predicted"/>
<dbReference type="GO" id="GO:0005886">
    <property type="term" value="C:plasma membrane"/>
    <property type="evidence" value="ECO:0007669"/>
    <property type="project" value="TreeGrafter"/>
</dbReference>
<name>A0A4Q0VGT9_CLOTA</name>
<evidence type="ECO:0000256" key="2">
    <source>
        <dbReference type="ARBA" id="ARBA00022692"/>
    </source>
</evidence>
<feature type="transmembrane region" description="Helical" evidence="6">
    <location>
        <begin position="251"/>
        <end position="274"/>
    </location>
</feature>
<dbReference type="PANTHER" id="PTHR30474">
    <property type="entry name" value="CELL CYCLE PROTEIN"/>
    <property type="match status" value="1"/>
</dbReference>
<dbReference type="GO" id="GO:0008360">
    <property type="term" value="P:regulation of cell shape"/>
    <property type="evidence" value="ECO:0007669"/>
    <property type="project" value="UniProtKB-KW"/>
</dbReference>
<feature type="transmembrane region" description="Helical" evidence="6">
    <location>
        <begin position="228"/>
        <end position="244"/>
    </location>
</feature>
<feature type="transmembrane region" description="Helical" evidence="6">
    <location>
        <begin position="402"/>
        <end position="423"/>
    </location>
</feature>
<feature type="transmembrane region" description="Helical" evidence="6">
    <location>
        <begin position="116"/>
        <end position="136"/>
    </location>
</feature>